<keyword evidence="2" id="KW-0472">Membrane</keyword>
<dbReference type="NCBIfam" id="TIGR03769">
    <property type="entry name" value="P_ac_wall_RPT"/>
    <property type="match status" value="1"/>
</dbReference>
<evidence type="ECO:0000256" key="2">
    <source>
        <dbReference type="SAM" id="Phobius"/>
    </source>
</evidence>
<accession>A0AAJ6DF18</accession>
<evidence type="ECO:0000313" key="3">
    <source>
        <dbReference type="EMBL" id="WGH93283.1"/>
    </source>
</evidence>
<keyword evidence="4" id="KW-1185">Reference proteome</keyword>
<feature type="compositionally biased region" description="Polar residues" evidence="1">
    <location>
        <begin position="275"/>
        <end position="288"/>
    </location>
</feature>
<proteinExistence type="predicted"/>
<dbReference type="InterPro" id="IPR022435">
    <property type="entry name" value="Surface-anchored_actinobac"/>
</dbReference>
<dbReference type="RefSeq" id="WP_110098583.1">
    <property type="nucleotide sequence ID" value="NZ_CP122561.1"/>
</dbReference>
<dbReference type="NCBIfam" id="NF038134">
    <property type="entry name" value="choice_anch_M"/>
    <property type="match status" value="1"/>
</dbReference>
<reference evidence="3 4" key="1">
    <citation type="submission" date="2023-03" db="EMBL/GenBank/DDBJ databases">
        <title>Complete genome sequences of several Auritidibacter ignavus strains isolated from ear infections.</title>
        <authorList>
            <person name="Baehr T."/>
            <person name="Baumhoegger A.M."/>
        </authorList>
    </citation>
    <scope>NUCLEOTIDE SEQUENCE [LARGE SCALE GENOMIC DNA]</scope>
    <source>
        <strain evidence="3 4">BABAE-6</strain>
    </source>
</reference>
<feature type="region of interest" description="Disordered" evidence="1">
    <location>
        <begin position="263"/>
        <end position="306"/>
    </location>
</feature>
<sequence length="350" mass="37664">MITLPTPASPHDGNLTFSHALHAVRGISRSLATVVLGLCTLVSFGAVPAVPAHGATEDAALEQHVDADENIGEDQTVITSGHVDVGPRVIDGQWQLMARDDTAQPATWRYFDDIVYHLPDDARQPAPEDENYSFVPAEPGQDVYLIPQTENHQVPWLGWNTQDPAAVAQMARGMTLRLTGVEGPGDFVLFLQNGNFDPPQKLWDSTTIGEEEQEIWADTNTHVHANWVFTEPGVYLLHAEIDVPLTDGETVTTAGTLRFAVGSQTNPQEAFDAQPATTSDGEGQQAAEQSEADGETAAGAHASEEGKGDQTTLIAIVVGVVVLVLIVTIILTVVRTSRARRQAERQDAEA</sequence>
<dbReference type="EMBL" id="CP122566">
    <property type="protein sequence ID" value="WGH93283.1"/>
    <property type="molecule type" value="Genomic_DNA"/>
</dbReference>
<dbReference type="AlphaFoldDB" id="A0AAJ6DF18"/>
<dbReference type="Proteomes" id="UP001224674">
    <property type="component" value="Chromosome"/>
</dbReference>
<dbReference type="GeneID" id="83694473"/>
<evidence type="ECO:0000313" key="4">
    <source>
        <dbReference type="Proteomes" id="UP001224674"/>
    </source>
</evidence>
<name>A0AAJ6DF18_9MICC</name>
<organism evidence="3 4">
    <name type="scientific">Auritidibacter ignavus</name>
    <dbReference type="NCBI Taxonomy" id="678932"/>
    <lineage>
        <taxon>Bacteria</taxon>
        <taxon>Bacillati</taxon>
        <taxon>Actinomycetota</taxon>
        <taxon>Actinomycetes</taxon>
        <taxon>Micrococcales</taxon>
        <taxon>Micrococcaceae</taxon>
        <taxon>Auritidibacter</taxon>
    </lineage>
</organism>
<keyword evidence="2" id="KW-0812">Transmembrane</keyword>
<evidence type="ECO:0000256" key="1">
    <source>
        <dbReference type="SAM" id="MobiDB-lite"/>
    </source>
</evidence>
<protein>
    <submittedName>
        <fullName evidence="3">Choice-of-anchor M domain-containing protein</fullName>
    </submittedName>
</protein>
<feature type="transmembrane region" description="Helical" evidence="2">
    <location>
        <begin position="313"/>
        <end position="334"/>
    </location>
</feature>
<gene>
    <name evidence="3" type="ORF">QDX21_00230</name>
</gene>
<keyword evidence="2" id="KW-1133">Transmembrane helix</keyword>